<name>A0ABP1DHX6_9APHY</name>
<dbReference type="InterPro" id="IPR050425">
    <property type="entry name" value="NAD(P)_dehydrat-like"/>
</dbReference>
<dbReference type="PANTHER" id="PTHR10366:SF564">
    <property type="entry name" value="STEROL-4-ALPHA-CARBOXYLATE 3-DEHYDROGENASE, DECARBOXYLATING"/>
    <property type="match status" value="1"/>
</dbReference>
<dbReference type="InterPro" id="IPR001509">
    <property type="entry name" value="Epimerase_deHydtase"/>
</dbReference>
<sequence length="371" mass="41286">MPAVTSGKVLVTGANGYIAVWLVKDLLEKGFTVRGTVRSAAKGEHLKKTFASYGDKLELVVVDDITKTGAFDEAVKGVDAIQHTASPFHFNITDPQDLIVPAVAGTTSILESALKHGSTVKRVVVLSSTAAVQTTDLEKPTVFNENNWNDKAVNEVETKGKETSPFDSYMASKTLAERAAWAWYEKNKAAIQWDLVVFNPPYVYGPIIHEIQDLSQLNTSMGLFYTVVLKGETDDQTLVKEGNNWIDVRDVSSALVLALFKEEAANQRFIISGGTYKWQDWGMWASLCIILHLADEPLPQSMLCAKLPPHSLQAIRPTSLKRPSMRSSPTHQNRSRCLVSSTARLTRRRKILWRTSRRRDGGLCRRPELME</sequence>
<feature type="domain" description="NAD-dependent epimerase/dehydratase" evidence="3">
    <location>
        <begin position="9"/>
        <end position="265"/>
    </location>
</feature>
<dbReference type="Proteomes" id="UP001497453">
    <property type="component" value="Chromosome 4"/>
</dbReference>
<reference evidence="5" key="1">
    <citation type="submission" date="2024-04" db="EMBL/GenBank/DDBJ databases">
        <authorList>
            <person name="Shaw F."/>
            <person name="Minotto A."/>
        </authorList>
    </citation>
    <scope>NUCLEOTIDE SEQUENCE [LARGE SCALE GENOMIC DNA]</scope>
</reference>
<protein>
    <recommendedName>
        <fullName evidence="3">NAD-dependent epimerase/dehydratase domain-containing protein</fullName>
    </recommendedName>
</protein>
<dbReference type="CDD" id="cd05227">
    <property type="entry name" value="AR_SDR_e"/>
    <property type="match status" value="1"/>
</dbReference>
<dbReference type="SUPFAM" id="SSF51735">
    <property type="entry name" value="NAD(P)-binding Rossmann-fold domains"/>
    <property type="match status" value="1"/>
</dbReference>
<dbReference type="InterPro" id="IPR002052">
    <property type="entry name" value="DNA_methylase_N6_adenine_CS"/>
</dbReference>
<keyword evidence="5" id="KW-1185">Reference proteome</keyword>
<dbReference type="PROSITE" id="PS00092">
    <property type="entry name" value="N6_MTASE"/>
    <property type="match status" value="1"/>
</dbReference>
<proteinExistence type="inferred from homology"/>
<dbReference type="Gene3D" id="3.40.50.720">
    <property type="entry name" value="NAD(P)-binding Rossmann-like Domain"/>
    <property type="match status" value="1"/>
</dbReference>
<keyword evidence="1" id="KW-0560">Oxidoreductase</keyword>
<gene>
    <name evidence="4" type="ORF">GFSPODELE1_LOCUS6372</name>
</gene>
<accession>A0ABP1DHX6</accession>
<evidence type="ECO:0000313" key="5">
    <source>
        <dbReference type="Proteomes" id="UP001497453"/>
    </source>
</evidence>
<organism evidence="4 5">
    <name type="scientific">Somion occarium</name>
    <dbReference type="NCBI Taxonomy" id="3059160"/>
    <lineage>
        <taxon>Eukaryota</taxon>
        <taxon>Fungi</taxon>
        <taxon>Dikarya</taxon>
        <taxon>Basidiomycota</taxon>
        <taxon>Agaricomycotina</taxon>
        <taxon>Agaricomycetes</taxon>
        <taxon>Polyporales</taxon>
        <taxon>Cerrenaceae</taxon>
        <taxon>Somion</taxon>
    </lineage>
</organism>
<evidence type="ECO:0000313" key="4">
    <source>
        <dbReference type="EMBL" id="CAL1707447.1"/>
    </source>
</evidence>
<evidence type="ECO:0000256" key="1">
    <source>
        <dbReference type="ARBA" id="ARBA00023002"/>
    </source>
</evidence>
<evidence type="ECO:0000259" key="3">
    <source>
        <dbReference type="Pfam" id="PF01370"/>
    </source>
</evidence>
<comment type="similarity">
    <text evidence="2">Belongs to the NAD(P)-dependent epimerase/dehydratase family. Dihydroflavonol-4-reductase subfamily.</text>
</comment>
<dbReference type="PANTHER" id="PTHR10366">
    <property type="entry name" value="NAD DEPENDENT EPIMERASE/DEHYDRATASE"/>
    <property type="match status" value="1"/>
</dbReference>
<dbReference type="EMBL" id="OZ037947">
    <property type="protein sequence ID" value="CAL1707447.1"/>
    <property type="molecule type" value="Genomic_DNA"/>
</dbReference>
<evidence type="ECO:0000256" key="2">
    <source>
        <dbReference type="ARBA" id="ARBA00023445"/>
    </source>
</evidence>
<dbReference type="Pfam" id="PF01370">
    <property type="entry name" value="Epimerase"/>
    <property type="match status" value="1"/>
</dbReference>
<dbReference type="InterPro" id="IPR036291">
    <property type="entry name" value="NAD(P)-bd_dom_sf"/>
</dbReference>